<reference evidence="2 3" key="1">
    <citation type="journal article" date="2009" name="Stand. Genomic Sci.">
        <title>Complete genome sequence of Catenulispora acidiphila type strain (ID 139908).</title>
        <authorList>
            <person name="Copeland A."/>
            <person name="Lapidus A."/>
            <person name="Glavina Del Rio T."/>
            <person name="Nolan M."/>
            <person name="Lucas S."/>
            <person name="Chen F."/>
            <person name="Tice H."/>
            <person name="Cheng J.F."/>
            <person name="Bruce D."/>
            <person name="Goodwin L."/>
            <person name="Pitluck S."/>
            <person name="Mikhailova N."/>
            <person name="Pati A."/>
            <person name="Ivanova N."/>
            <person name="Mavromatis K."/>
            <person name="Chen A."/>
            <person name="Palaniappan K."/>
            <person name="Chain P."/>
            <person name="Land M."/>
            <person name="Hauser L."/>
            <person name="Chang Y.J."/>
            <person name="Jeffries C.D."/>
            <person name="Chertkov O."/>
            <person name="Brettin T."/>
            <person name="Detter J.C."/>
            <person name="Han C."/>
            <person name="Ali Z."/>
            <person name="Tindall B.J."/>
            <person name="Goker M."/>
            <person name="Bristow J."/>
            <person name="Eisen J.A."/>
            <person name="Markowitz V."/>
            <person name="Hugenholtz P."/>
            <person name="Kyrpides N.C."/>
            <person name="Klenk H.P."/>
        </authorList>
    </citation>
    <scope>NUCLEOTIDE SEQUENCE [LARGE SCALE GENOMIC DNA]</scope>
    <source>
        <strain evidence="3">DSM 44928 / JCM 14897 / NBRC 102108 / NRRL B-24433 / ID139908</strain>
    </source>
</reference>
<keyword evidence="1" id="KW-0472">Membrane</keyword>
<dbReference type="InParanoid" id="C7PYF1"/>
<dbReference type="HOGENOM" id="CLU_865388_0_0_11"/>
<keyword evidence="1" id="KW-0812">Transmembrane</keyword>
<proteinExistence type="predicted"/>
<accession>C7PYF1</accession>
<keyword evidence="3" id="KW-1185">Reference proteome</keyword>
<evidence type="ECO:0000313" key="3">
    <source>
        <dbReference type="Proteomes" id="UP000000851"/>
    </source>
</evidence>
<feature type="transmembrane region" description="Helical" evidence="1">
    <location>
        <begin position="201"/>
        <end position="219"/>
    </location>
</feature>
<organism evidence="2 3">
    <name type="scientific">Catenulispora acidiphila (strain DSM 44928 / JCM 14897 / NBRC 102108 / NRRL B-24433 / ID139908)</name>
    <dbReference type="NCBI Taxonomy" id="479433"/>
    <lineage>
        <taxon>Bacteria</taxon>
        <taxon>Bacillati</taxon>
        <taxon>Actinomycetota</taxon>
        <taxon>Actinomycetes</taxon>
        <taxon>Catenulisporales</taxon>
        <taxon>Catenulisporaceae</taxon>
        <taxon>Catenulispora</taxon>
    </lineage>
</organism>
<evidence type="ECO:0000313" key="2">
    <source>
        <dbReference type="EMBL" id="ACU75441.1"/>
    </source>
</evidence>
<dbReference type="STRING" id="479433.Caci_6595"/>
<feature type="transmembrane region" description="Helical" evidence="1">
    <location>
        <begin position="260"/>
        <end position="283"/>
    </location>
</feature>
<evidence type="ECO:0000256" key="1">
    <source>
        <dbReference type="SAM" id="Phobius"/>
    </source>
</evidence>
<sequence>MAAGASAPSVDDGGAHPDRGLARMLLRIVLRDPGHLPENLADFSLKMLSPGVPAYVSKLRQLNPDADVFELQRMVAEQGAREASREGGFVGGPMIAFVPVAFVAALLAQIKMMLRMAALSERDPQEPQRAAELLVIMDVYPDVGRAAAAMKALPSARTPARRRRRAVYAMVDLIRRMAKLLGLISPAAVTPVGKLVRLGRWLLLGLAFAVGMVVPLIWLPYLSMSYYRGTVELAERVSVFYWGPDRVIHLPRKASDVPGLAAATVRALGSLALIVGGIALFLALDIQIGGNSWPALLSLVIAFSATTGLLWYARRIRHRHRHDHRHRHEPHRV</sequence>
<gene>
    <name evidence="2" type="ordered locus">Caci_6595</name>
</gene>
<feature type="transmembrane region" description="Helical" evidence="1">
    <location>
        <begin position="295"/>
        <end position="313"/>
    </location>
</feature>
<dbReference type="KEGG" id="cai:Caci_6595"/>
<feature type="transmembrane region" description="Helical" evidence="1">
    <location>
        <begin position="89"/>
        <end position="108"/>
    </location>
</feature>
<protein>
    <submittedName>
        <fullName evidence="2">Uncharacterized protein</fullName>
    </submittedName>
</protein>
<dbReference type="Proteomes" id="UP000000851">
    <property type="component" value="Chromosome"/>
</dbReference>
<dbReference type="AlphaFoldDB" id="C7PYF1"/>
<dbReference type="RefSeq" id="WP_015795170.1">
    <property type="nucleotide sequence ID" value="NC_013131.1"/>
</dbReference>
<dbReference type="eggNOG" id="ENOG5033JRT">
    <property type="taxonomic scope" value="Bacteria"/>
</dbReference>
<name>C7PYF1_CATAD</name>
<dbReference type="EMBL" id="CP001700">
    <property type="protein sequence ID" value="ACU75441.1"/>
    <property type="molecule type" value="Genomic_DNA"/>
</dbReference>
<keyword evidence="1" id="KW-1133">Transmembrane helix</keyword>
<dbReference type="OrthoDB" id="3854454at2"/>